<dbReference type="PANTHER" id="PTHR32328:SF0">
    <property type="entry name" value="L-SERYL-TRNA(SEC) SELENIUM TRANSFERASE"/>
    <property type="match status" value="1"/>
</dbReference>
<sequence>MTPQTRELLKTLPSVSALLEHEEVREWLGGLPRTSVVAAVQTAISEVRKSIVAGVWSEPVDTQTLVARAEQELLRRSMPSLRRVINATGIVLHTGLGRAPLGDSVIDAIAEGVWGYCSLEYDLDTGRRGRRNTHVVDHLISITGAESATVVNNNAAATLLILQTF</sequence>
<organism evidence="8">
    <name type="scientific">marine sediment metagenome</name>
    <dbReference type="NCBI Taxonomy" id="412755"/>
    <lineage>
        <taxon>unclassified sequences</taxon>
        <taxon>metagenomes</taxon>
        <taxon>ecological metagenomes</taxon>
    </lineage>
</organism>
<dbReference type="InterPro" id="IPR015421">
    <property type="entry name" value="PyrdxlP-dep_Trfase_major"/>
</dbReference>
<gene>
    <name evidence="8" type="ORF">S01H1_74579</name>
</gene>
<proteinExistence type="inferred from homology"/>
<evidence type="ECO:0000256" key="2">
    <source>
        <dbReference type="ARBA" id="ARBA00022490"/>
    </source>
</evidence>
<name>X0YMT9_9ZZZZ</name>
<dbReference type="AlphaFoldDB" id="X0YMT9"/>
<dbReference type="GO" id="GO:0004125">
    <property type="term" value="F:L-seryl-tRNA(Sec) selenium transferase activity"/>
    <property type="evidence" value="ECO:0007669"/>
    <property type="project" value="InterPro"/>
</dbReference>
<evidence type="ECO:0000256" key="4">
    <source>
        <dbReference type="ARBA" id="ARBA00022898"/>
    </source>
</evidence>
<dbReference type="HAMAP" id="MF_00423">
    <property type="entry name" value="SelA"/>
    <property type="match status" value="1"/>
</dbReference>
<dbReference type="Pfam" id="PF12390">
    <property type="entry name" value="Se-cys_synth_N"/>
    <property type="match status" value="1"/>
</dbReference>
<keyword evidence="5" id="KW-0648">Protein biosynthesis</keyword>
<feature type="domain" description="L-seryl-tRNA selenium transferase N-terminal" evidence="7">
    <location>
        <begin position="9"/>
        <end position="48"/>
    </location>
</feature>
<feature type="non-terminal residue" evidence="8">
    <location>
        <position position="165"/>
    </location>
</feature>
<dbReference type="Pfam" id="PF03841">
    <property type="entry name" value="SelA"/>
    <property type="match status" value="1"/>
</dbReference>
<evidence type="ECO:0000259" key="7">
    <source>
        <dbReference type="Pfam" id="PF12390"/>
    </source>
</evidence>
<keyword evidence="2" id="KW-0963">Cytoplasm</keyword>
<evidence type="ECO:0000256" key="6">
    <source>
        <dbReference type="ARBA" id="ARBA00023266"/>
    </source>
</evidence>
<dbReference type="SUPFAM" id="SSF53383">
    <property type="entry name" value="PLP-dependent transferases"/>
    <property type="match status" value="1"/>
</dbReference>
<evidence type="ECO:0000256" key="3">
    <source>
        <dbReference type="ARBA" id="ARBA00022679"/>
    </source>
</evidence>
<evidence type="ECO:0000256" key="5">
    <source>
        <dbReference type="ARBA" id="ARBA00022917"/>
    </source>
</evidence>
<dbReference type="PANTHER" id="PTHR32328">
    <property type="entry name" value="L-SERYL-TRNA(SEC) SELENIUM TRANSFERASE"/>
    <property type="match status" value="1"/>
</dbReference>
<dbReference type="Gene3D" id="3.90.1150.180">
    <property type="match status" value="1"/>
</dbReference>
<comment type="cofactor">
    <cofactor evidence="1">
        <name>pyridoxal 5'-phosphate</name>
        <dbReference type="ChEBI" id="CHEBI:597326"/>
    </cofactor>
</comment>
<evidence type="ECO:0000313" key="8">
    <source>
        <dbReference type="EMBL" id="GAG38006.1"/>
    </source>
</evidence>
<dbReference type="GO" id="GO:0005737">
    <property type="term" value="C:cytoplasm"/>
    <property type="evidence" value="ECO:0007669"/>
    <property type="project" value="InterPro"/>
</dbReference>
<reference evidence="8" key="1">
    <citation type="journal article" date="2014" name="Front. Microbiol.">
        <title>High frequency of phylogenetically diverse reductive dehalogenase-homologous genes in deep subseafloor sedimentary metagenomes.</title>
        <authorList>
            <person name="Kawai M."/>
            <person name="Futagami T."/>
            <person name="Toyoda A."/>
            <person name="Takaki Y."/>
            <person name="Nishi S."/>
            <person name="Hori S."/>
            <person name="Arai W."/>
            <person name="Tsubouchi T."/>
            <person name="Morono Y."/>
            <person name="Uchiyama I."/>
            <person name="Ito T."/>
            <person name="Fujiyama A."/>
            <person name="Inagaki F."/>
            <person name="Takami H."/>
        </authorList>
    </citation>
    <scope>NUCLEOTIDE SEQUENCE</scope>
    <source>
        <strain evidence="8">Expedition CK06-06</strain>
    </source>
</reference>
<dbReference type="InterPro" id="IPR018319">
    <property type="entry name" value="SelA-like"/>
</dbReference>
<comment type="caution">
    <text evidence="8">The sequence shown here is derived from an EMBL/GenBank/DDBJ whole genome shotgun (WGS) entry which is preliminary data.</text>
</comment>
<keyword evidence="4" id="KW-0663">Pyridoxal phosphate</keyword>
<dbReference type="EMBL" id="BARS01049904">
    <property type="protein sequence ID" value="GAG38006.1"/>
    <property type="molecule type" value="Genomic_DNA"/>
</dbReference>
<accession>X0YMT9</accession>
<dbReference type="InterPro" id="IPR015424">
    <property type="entry name" value="PyrdxlP-dep_Trfase"/>
</dbReference>
<dbReference type="GO" id="GO:0001514">
    <property type="term" value="P:selenocysteine incorporation"/>
    <property type="evidence" value="ECO:0007669"/>
    <property type="project" value="InterPro"/>
</dbReference>
<keyword evidence="3" id="KW-0808">Transferase</keyword>
<dbReference type="InterPro" id="IPR004534">
    <property type="entry name" value="SelA_trans"/>
</dbReference>
<protein>
    <recommendedName>
        <fullName evidence="7">L-seryl-tRNA selenium transferase N-terminal domain-containing protein</fullName>
    </recommendedName>
</protein>
<keyword evidence="6" id="KW-0711">Selenium</keyword>
<evidence type="ECO:0000256" key="1">
    <source>
        <dbReference type="ARBA" id="ARBA00001933"/>
    </source>
</evidence>
<dbReference type="Gene3D" id="3.40.640.10">
    <property type="entry name" value="Type I PLP-dependent aspartate aminotransferase-like (Major domain)"/>
    <property type="match status" value="1"/>
</dbReference>
<dbReference type="InterPro" id="IPR025862">
    <property type="entry name" value="SelA_trans_N_dom"/>
</dbReference>